<keyword evidence="2" id="KW-1185">Reference proteome</keyword>
<name>A0AAE0WQD1_9PEZI</name>
<comment type="caution">
    <text evidence="1">The sequence shown here is derived from an EMBL/GenBank/DDBJ whole genome shotgun (WGS) entry which is preliminary data.</text>
</comment>
<organism evidence="1 2">
    <name type="scientific">Recurvomyces mirabilis</name>
    <dbReference type="NCBI Taxonomy" id="574656"/>
    <lineage>
        <taxon>Eukaryota</taxon>
        <taxon>Fungi</taxon>
        <taxon>Dikarya</taxon>
        <taxon>Ascomycota</taxon>
        <taxon>Pezizomycotina</taxon>
        <taxon>Dothideomycetes</taxon>
        <taxon>Dothideomycetidae</taxon>
        <taxon>Mycosphaerellales</taxon>
        <taxon>Teratosphaeriaceae</taxon>
        <taxon>Recurvomyces</taxon>
    </lineage>
</organism>
<dbReference type="Proteomes" id="UP001274830">
    <property type="component" value="Unassembled WGS sequence"/>
</dbReference>
<dbReference type="AlphaFoldDB" id="A0AAE0WQD1"/>
<reference evidence="1" key="1">
    <citation type="submission" date="2023-07" db="EMBL/GenBank/DDBJ databases">
        <title>Black Yeasts Isolated from many extreme environments.</title>
        <authorList>
            <person name="Coleine C."/>
            <person name="Stajich J.E."/>
            <person name="Selbmann L."/>
        </authorList>
    </citation>
    <scope>NUCLEOTIDE SEQUENCE</scope>
    <source>
        <strain evidence="1">CCFEE 5485</strain>
    </source>
</reference>
<gene>
    <name evidence="1" type="ORF">LTR78_004259</name>
</gene>
<sequence length="165" mass="18780">MSDNIYLPSPASTESAEAEIDVAKDLERLAVNFVDVLNARDFDFTSDKAKELRTRMTADWKAQMDTYAADPSPVKFDEQVRRWKLRAQDHTGVHFQVVEVMSKVEEKKERARVFLEMQVSGITEGKLMAMNELRWRKVEGAWLCYFVIGMRGGGVNNAAAMPFPT</sequence>
<dbReference type="EMBL" id="JAUTXT010000012">
    <property type="protein sequence ID" value="KAK3676067.1"/>
    <property type="molecule type" value="Genomic_DNA"/>
</dbReference>
<protein>
    <submittedName>
        <fullName evidence="1">Uncharacterized protein</fullName>
    </submittedName>
</protein>
<evidence type="ECO:0000313" key="1">
    <source>
        <dbReference type="EMBL" id="KAK3676067.1"/>
    </source>
</evidence>
<accession>A0AAE0WQD1</accession>
<evidence type="ECO:0000313" key="2">
    <source>
        <dbReference type="Proteomes" id="UP001274830"/>
    </source>
</evidence>
<proteinExistence type="predicted"/>